<sequence>MTTHFNQPQGGNEMPRFAGRGTMMRLPAADTPDGLDAAFIGIPLDIGTSQRAGTRYGPRSIRSESVMIRPYNMATGAAPFDALQVADLGDVPINTYNLLESVRIIETHYDALLPHKVVPLTLGGDHTITLPILRSLVKKHGPVGLVHVDAHTDTNDHMFGEKIAHGTTFRRAVEEGLLDCRRVVQIGQRAQGYTSADFQWGVDQGFRLFTAEQCWYRPLAPLMDEVRQTMGDGPVYLSFDIDGIDPAWAPGTGTPEVGGLTSIQGLEIVRGCRGLNLIGGDLVEVSPPYDQSGNTAQLAANLLYEMLCVLPGVPVR</sequence>
<proteinExistence type="inferred from homology"/>
<dbReference type="CDD" id="cd11592">
    <property type="entry name" value="Agmatinase_PAH"/>
    <property type="match status" value="1"/>
</dbReference>
<evidence type="ECO:0000256" key="3">
    <source>
        <dbReference type="ARBA" id="ARBA00022801"/>
    </source>
</evidence>
<dbReference type="GO" id="GO:0047971">
    <property type="term" value="F:guanidinobutyrase activity"/>
    <property type="evidence" value="ECO:0007669"/>
    <property type="project" value="UniProtKB-EC"/>
</dbReference>
<dbReference type="KEGG" id="hpse:HPF_16680"/>
<evidence type="ECO:0000256" key="1">
    <source>
        <dbReference type="ARBA" id="ARBA00009227"/>
    </source>
</evidence>
<dbReference type="PANTHER" id="PTHR11358">
    <property type="entry name" value="ARGINASE/AGMATINASE"/>
    <property type="match status" value="1"/>
</dbReference>
<dbReference type="NCBIfam" id="TIGR01230">
    <property type="entry name" value="agmatinase"/>
    <property type="match status" value="1"/>
</dbReference>
<feature type="binding site" evidence="5">
    <location>
        <position position="151"/>
    </location>
    <ligand>
        <name>Mn(2+)</name>
        <dbReference type="ChEBI" id="CHEBI:29035"/>
        <label>1</label>
    </ligand>
</feature>
<dbReference type="AlphaFoldDB" id="A0A4P6WZZ1"/>
<feature type="binding site" evidence="5">
    <location>
        <position position="126"/>
    </location>
    <ligand>
        <name>Mn(2+)</name>
        <dbReference type="ChEBI" id="CHEBI:29035"/>
        <label>2</label>
    </ligand>
</feature>
<evidence type="ECO:0000256" key="4">
    <source>
        <dbReference type="ARBA" id="ARBA00023211"/>
    </source>
</evidence>
<comment type="similarity">
    <text evidence="1">Belongs to the arginase family. Agmatinase subfamily.</text>
</comment>
<organism evidence="7 8">
    <name type="scientific">Hydrogenophaga pseudoflava</name>
    <name type="common">Pseudomonas carboxydoflava</name>
    <dbReference type="NCBI Taxonomy" id="47421"/>
    <lineage>
        <taxon>Bacteria</taxon>
        <taxon>Pseudomonadati</taxon>
        <taxon>Pseudomonadota</taxon>
        <taxon>Betaproteobacteria</taxon>
        <taxon>Burkholderiales</taxon>
        <taxon>Comamonadaceae</taxon>
        <taxon>Hydrogenophaga</taxon>
    </lineage>
</organism>
<protein>
    <submittedName>
        <fullName evidence="7">Guanidinobutyrase</fullName>
        <ecNumber evidence="7">3.5.3.7</ecNumber>
    </submittedName>
</protein>
<dbReference type="PROSITE" id="PS01053">
    <property type="entry name" value="ARGINASE_1"/>
    <property type="match status" value="1"/>
</dbReference>
<dbReference type="Pfam" id="PF00491">
    <property type="entry name" value="Arginase"/>
    <property type="match status" value="1"/>
</dbReference>
<dbReference type="PANTHER" id="PTHR11358:SF26">
    <property type="entry name" value="GUANIDINO ACID HYDROLASE, MITOCHONDRIAL"/>
    <property type="match status" value="1"/>
</dbReference>
<dbReference type="InterPro" id="IPR023696">
    <property type="entry name" value="Ureohydrolase_dom_sf"/>
</dbReference>
<keyword evidence="2 5" id="KW-0479">Metal-binding</keyword>
<dbReference type="RefSeq" id="WP_133157256.1">
    <property type="nucleotide sequence ID" value="NZ_CP037867.1"/>
</dbReference>
<accession>A0A4P6WZZ1</accession>
<dbReference type="FunFam" id="3.40.800.10:FF:000002">
    <property type="entry name" value="Agmatinase"/>
    <property type="match status" value="1"/>
</dbReference>
<dbReference type="Proteomes" id="UP000293912">
    <property type="component" value="Chromosome"/>
</dbReference>
<dbReference type="Gene3D" id="3.40.800.10">
    <property type="entry name" value="Ureohydrolase domain"/>
    <property type="match status" value="1"/>
</dbReference>
<dbReference type="PRINTS" id="PR00116">
    <property type="entry name" value="ARGINASE"/>
</dbReference>
<feature type="binding site" evidence="5">
    <location>
        <position position="240"/>
    </location>
    <ligand>
        <name>Mn(2+)</name>
        <dbReference type="ChEBI" id="CHEBI:29035"/>
        <label>1</label>
    </ligand>
</feature>
<dbReference type="InterPro" id="IPR020855">
    <property type="entry name" value="Ureohydrolase_Mn_BS"/>
</dbReference>
<reference evidence="7 8" key="1">
    <citation type="submission" date="2019-03" db="EMBL/GenBank/DDBJ databases">
        <authorList>
            <person name="Sebastian G."/>
            <person name="Baumann P."/>
            <person name="Ruckert C."/>
            <person name="Kalinowski J."/>
            <person name="Nebel B."/>
            <person name="Takors R."/>
            <person name="Blombach B."/>
        </authorList>
    </citation>
    <scope>NUCLEOTIDE SEQUENCE [LARGE SCALE GENOMIC DNA]</scope>
    <source>
        <strain evidence="7 8">DSM 1084</strain>
    </source>
</reference>
<name>A0A4P6WZZ1_HYDPS</name>
<dbReference type="EC" id="3.5.3.7" evidence="7"/>
<keyword evidence="3 6" id="KW-0378">Hydrolase</keyword>
<feature type="binding site" evidence="5">
    <location>
        <position position="242"/>
    </location>
    <ligand>
        <name>Mn(2+)</name>
        <dbReference type="ChEBI" id="CHEBI:29035"/>
        <label>1</label>
    </ligand>
</feature>
<evidence type="ECO:0000313" key="8">
    <source>
        <dbReference type="Proteomes" id="UP000293912"/>
    </source>
</evidence>
<feature type="binding site" evidence="5">
    <location>
        <position position="153"/>
    </location>
    <ligand>
        <name>Mn(2+)</name>
        <dbReference type="ChEBI" id="CHEBI:29035"/>
        <label>1</label>
    </ligand>
</feature>
<dbReference type="GO" id="GO:0046872">
    <property type="term" value="F:metal ion binding"/>
    <property type="evidence" value="ECO:0007669"/>
    <property type="project" value="UniProtKB-KW"/>
</dbReference>
<dbReference type="GO" id="GO:0033389">
    <property type="term" value="P:putrescine biosynthetic process from arginine, via agmatine"/>
    <property type="evidence" value="ECO:0007669"/>
    <property type="project" value="TreeGrafter"/>
</dbReference>
<evidence type="ECO:0000313" key="7">
    <source>
        <dbReference type="EMBL" id="QBM29330.1"/>
    </source>
</evidence>
<keyword evidence="4 5" id="KW-0464">Manganese</keyword>
<dbReference type="SUPFAM" id="SSF52768">
    <property type="entry name" value="Arginase/deacetylase"/>
    <property type="match status" value="1"/>
</dbReference>
<dbReference type="GO" id="GO:0008783">
    <property type="term" value="F:agmatinase activity"/>
    <property type="evidence" value="ECO:0007669"/>
    <property type="project" value="TreeGrafter"/>
</dbReference>
<feature type="binding site" evidence="5">
    <location>
        <position position="149"/>
    </location>
    <ligand>
        <name>Mn(2+)</name>
        <dbReference type="ChEBI" id="CHEBI:29035"/>
        <label>1</label>
    </ligand>
</feature>
<gene>
    <name evidence="7" type="primary">gbh4</name>
    <name evidence="7" type="ORF">HPF_16680</name>
</gene>
<dbReference type="EMBL" id="CP037867">
    <property type="protein sequence ID" value="QBM29330.1"/>
    <property type="molecule type" value="Genomic_DNA"/>
</dbReference>
<dbReference type="InterPro" id="IPR006035">
    <property type="entry name" value="Ureohydrolase"/>
</dbReference>
<dbReference type="PIRSF" id="PIRSF036979">
    <property type="entry name" value="Arginase"/>
    <property type="match status" value="1"/>
</dbReference>
<evidence type="ECO:0000256" key="2">
    <source>
        <dbReference type="ARBA" id="ARBA00022723"/>
    </source>
</evidence>
<keyword evidence="8" id="KW-1185">Reference proteome</keyword>
<comment type="cofactor">
    <cofactor evidence="5">
        <name>Mn(2+)</name>
        <dbReference type="ChEBI" id="CHEBI:29035"/>
    </cofactor>
    <text evidence="5">Binds 2 manganese ions per subunit.</text>
</comment>
<dbReference type="InterPro" id="IPR005925">
    <property type="entry name" value="Agmatinase-rel"/>
</dbReference>
<evidence type="ECO:0000256" key="5">
    <source>
        <dbReference type="PIRSR" id="PIRSR036979-1"/>
    </source>
</evidence>
<evidence type="ECO:0000256" key="6">
    <source>
        <dbReference type="RuleBase" id="RU003684"/>
    </source>
</evidence>
<dbReference type="PROSITE" id="PS51409">
    <property type="entry name" value="ARGINASE_2"/>
    <property type="match status" value="1"/>
</dbReference>